<sequence>MPDEIYPAGLVRFPTWAFGKLHRAVHAELDTSLREHWILVCVEEYAELSQQQVATTLQIDRSEVVRLIDGLERAGLVTRTRDTVDRRKYRLTITEAGRAERRRMAERIDRATDKVLHRLDAEERHTLHRLANKAIGADPE</sequence>
<dbReference type="PANTHER" id="PTHR33164">
    <property type="entry name" value="TRANSCRIPTIONAL REGULATOR, MARR FAMILY"/>
    <property type="match status" value="1"/>
</dbReference>
<dbReference type="PROSITE" id="PS50995">
    <property type="entry name" value="HTH_MARR_2"/>
    <property type="match status" value="1"/>
</dbReference>
<dbReference type="RefSeq" id="WP_120039029.1">
    <property type="nucleotide sequence ID" value="NZ_QZFU01000014.1"/>
</dbReference>
<dbReference type="Pfam" id="PF01047">
    <property type="entry name" value="MarR"/>
    <property type="match status" value="1"/>
</dbReference>
<keyword evidence="3" id="KW-1185">Reference proteome</keyword>
<gene>
    <name evidence="2" type="ORF">D5S18_06350</name>
</gene>
<dbReference type="GO" id="GO:0003700">
    <property type="term" value="F:DNA-binding transcription factor activity"/>
    <property type="evidence" value="ECO:0007669"/>
    <property type="project" value="InterPro"/>
</dbReference>
<evidence type="ECO:0000259" key="1">
    <source>
        <dbReference type="PROSITE" id="PS50995"/>
    </source>
</evidence>
<feature type="domain" description="HTH marR-type" evidence="1">
    <location>
        <begin position="1"/>
        <end position="136"/>
    </location>
</feature>
<dbReference type="OrthoDB" id="3215333at2"/>
<organism evidence="2 3">
    <name type="scientific">Nocardia panacis</name>
    <dbReference type="NCBI Taxonomy" id="2340916"/>
    <lineage>
        <taxon>Bacteria</taxon>
        <taxon>Bacillati</taxon>
        <taxon>Actinomycetota</taxon>
        <taxon>Actinomycetes</taxon>
        <taxon>Mycobacteriales</taxon>
        <taxon>Nocardiaceae</taxon>
        <taxon>Nocardia</taxon>
    </lineage>
</organism>
<dbReference type="PANTHER" id="PTHR33164:SF43">
    <property type="entry name" value="HTH-TYPE TRANSCRIPTIONAL REPRESSOR YETL"/>
    <property type="match status" value="1"/>
</dbReference>
<dbReference type="AlphaFoldDB" id="A0A3A4KM35"/>
<accession>A0A3A4KM35</accession>
<dbReference type="EMBL" id="QZFU01000014">
    <property type="protein sequence ID" value="RJO78052.1"/>
    <property type="molecule type" value="Genomic_DNA"/>
</dbReference>
<dbReference type="GO" id="GO:0006950">
    <property type="term" value="P:response to stress"/>
    <property type="evidence" value="ECO:0007669"/>
    <property type="project" value="TreeGrafter"/>
</dbReference>
<evidence type="ECO:0000313" key="3">
    <source>
        <dbReference type="Proteomes" id="UP000266677"/>
    </source>
</evidence>
<name>A0A3A4KM35_9NOCA</name>
<dbReference type="Gene3D" id="1.10.10.10">
    <property type="entry name" value="Winged helix-like DNA-binding domain superfamily/Winged helix DNA-binding domain"/>
    <property type="match status" value="1"/>
</dbReference>
<dbReference type="Proteomes" id="UP000266677">
    <property type="component" value="Unassembled WGS sequence"/>
</dbReference>
<dbReference type="InterPro" id="IPR000835">
    <property type="entry name" value="HTH_MarR-typ"/>
</dbReference>
<evidence type="ECO:0000313" key="2">
    <source>
        <dbReference type="EMBL" id="RJO78052.1"/>
    </source>
</evidence>
<proteinExistence type="predicted"/>
<dbReference type="SMART" id="SM00347">
    <property type="entry name" value="HTH_MARR"/>
    <property type="match status" value="1"/>
</dbReference>
<dbReference type="InterPro" id="IPR036390">
    <property type="entry name" value="WH_DNA-bd_sf"/>
</dbReference>
<dbReference type="InterPro" id="IPR039422">
    <property type="entry name" value="MarR/SlyA-like"/>
</dbReference>
<comment type="caution">
    <text evidence="2">The sequence shown here is derived from an EMBL/GenBank/DDBJ whole genome shotgun (WGS) entry which is preliminary data.</text>
</comment>
<dbReference type="SUPFAM" id="SSF46785">
    <property type="entry name" value="Winged helix' DNA-binding domain"/>
    <property type="match status" value="1"/>
</dbReference>
<protein>
    <submittedName>
        <fullName evidence="2">MarR family transcriptional regulator</fullName>
    </submittedName>
</protein>
<reference evidence="2 3" key="1">
    <citation type="submission" date="2018-09" db="EMBL/GenBank/DDBJ databases">
        <title>YIM PH21274 draft genome.</title>
        <authorList>
            <person name="Miao C."/>
        </authorList>
    </citation>
    <scope>NUCLEOTIDE SEQUENCE [LARGE SCALE GENOMIC DNA]</scope>
    <source>
        <strain evidence="2 3">YIM PH 21724</strain>
    </source>
</reference>
<dbReference type="PRINTS" id="PR00598">
    <property type="entry name" value="HTHMARR"/>
</dbReference>
<dbReference type="InterPro" id="IPR036388">
    <property type="entry name" value="WH-like_DNA-bd_sf"/>
</dbReference>